<reference evidence="1" key="1">
    <citation type="submission" date="2018-02" db="EMBL/GenBank/DDBJ databases">
        <title>Rhizophora mucronata_Transcriptome.</title>
        <authorList>
            <person name="Meera S.P."/>
            <person name="Sreeshan A."/>
            <person name="Augustine A."/>
        </authorList>
    </citation>
    <scope>NUCLEOTIDE SEQUENCE</scope>
    <source>
        <tissue evidence="1">Leaf</tissue>
    </source>
</reference>
<dbReference type="AlphaFoldDB" id="A0A2P2JDC8"/>
<protein>
    <submittedName>
        <fullName evidence="1">Uncharacterized protein</fullName>
    </submittedName>
</protein>
<accession>A0A2P2JDC8</accession>
<proteinExistence type="predicted"/>
<organism evidence="1">
    <name type="scientific">Rhizophora mucronata</name>
    <name type="common">Asiatic mangrove</name>
    <dbReference type="NCBI Taxonomy" id="61149"/>
    <lineage>
        <taxon>Eukaryota</taxon>
        <taxon>Viridiplantae</taxon>
        <taxon>Streptophyta</taxon>
        <taxon>Embryophyta</taxon>
        <taxon>Tracheophyta</taxon>
        <taxon>Spermatophyta</taxon>
        <taxon>Magnoliopsida</taxon>
        <taxon>eudicotyledons</taxon>
        <taxon>Gunneridae</taxon>
        <taxon>Pentapetalae</taxon>
        <taxon>rosids</taxon>
        <taxon>fabids</taxon>
        <taxon>Malpighiales</taxon>
        <taxon>Rhizophoraceae</taxon>
        <taxon>Rhizophora</taxon>
    </lineage>
</organism>
<sequence>MEVSWLSEAARTVKLGAFGASPRRMRVLRPEIFGYLLRDGNFEIKRRKLRAGL</sequence>
<dbReference type="EMBL" id="GGEC01010977">
    <property type="protein sequence ID" value="MBW91460.1"/>
    <property type="molecule type" value="Transcribed_RNA"/>
</dbReference>
<name>A0A2P2JDC8_RHIMU</name>
<evidence type="ECO:0000313" key="1">
    <source>
        <dbReference type="EMBL" id="MBW91460.1"/>
    </source>
</evidence>